<accession>A0A375GMM0</accession>
<comment type="caution">
    <text evidence="2">The sequence shown here is derived from an EMBL/GenBank/DDBJ whole genome shotgun (WGS) entry which is preliminary data.</text>
</comment>
<protein>
    <submittedName>
        <fullName evidence="2">Uncharacterized protein</fullName>
    </submittedName>
</protein>
<keyword evidence="1" id="KW-0812">Transmembrane</keyword>
<keyword evidence="1" id="KW-1133">Transmembrane helix</keyword>
<keyword evidence="1" id="KW-0472">Membrane</keyword>
<dbReference type="Proteomes" id="UP000256862">
    <property type="component" value="Plasmid CO2235_mp"/>
</dbReference>
<sequence length="29" mass="3101">MESHIGWRGACLAWAALHLILGLALNLGL</sequence>
<dbReference type="EMBL" id="OGUS01000143">
    <property type="protein sequence ID" value="SPC24529.1"/>
    <property type="molecule type" value="Genomic_DNA"/>
</dbReference>
<reference evidence="2" key="1">
    <citation type="submission" date="2018-01" db="EMBL/GenBank/DDBJ databases">
        <authorList>
            <person name="Clerissi C."/>
        </authorList>
    </citation>
    <scope>NUCLEOTIDE SEQUENCE</scope>
    <source>
        <strain evidence="2">Cupriavidus oxalaticus LMG 2235</strain>
    </source>
</reference>
<evidence type="ECO:0000256" key="1">
    <source>
        <dbReference type="SAM" id="Phobius"/>
    </source>
</evidence>
<organism evidence="2">
    <name type="scientific">Cupriavidus oxalaticus</name>
    <dbReference type="NCBI Taxonomy" id="96344"/>
    <lineage>
        <taxon>Bacteria</taxon>
        <taxon>Pseudomonadati</taxon>
        <taxon>Pseudomonadota</taxon>
        <taxon>Betaproteobacteria</taxon>
        <taxon>Burkholderiales</taxon>
        <taxon>Burkholderiaceae</taxon>
        <taxon>Cupriavidus</taxon>
    </lineage>
</organism>
<evidence type="ECO:0000313" key="2">
    <source>
        <dbReference type="EMBL" id="SPC24529.1"/>
    </source>
</evidence>
<proteinExistence type="predicted"/>
<gene>
    <name evidence="2" type="ORF">CO2235_MP80391</name>
</gene>
<dbReference type="AlphaFoldDB" id="A0A375GMM0"/>
<name>A0A375GMM0_9BURK</name>
<feature type="transmembrane region" description="Helical" evidence="1">
    <location>
        <begin position="6"/>
        <end position="27"/>
    </location>
</feature>